<dbReference type="GO" id="GO:0016817">
    <property type="term" value="F:hydrolase activity, acting on acid anhydrides"/>
    <property type="evidence" value="ECO:0007669"/>
    <property type="project" value="InterPro"/>
</dbReference>
<feature type="domain" description="NrS-1 polymerase-like helicase" evidence="4">
    <location>
        <begin position="520"/>
        <end position="627"/>
    </location>
</feature>
<gene>
    <name evidence="5" type="ORF">MAGMO_3837</name>
</gene>
<name>A0A1S7LM45_MAGMO</name>
<dbReference type="Pfam" id="PF09250">
    <property type="entry name" value="Prim-Pol"/>
    <property type="match status" value="1"/>
</dbReference>
<dbReference type="InterPro" id="IPR014819">
    <property type="entry name" value="PriCT_2"/>
</dbReference>
<dbReference type="InterPro" id="IPR045455">
    <property type="entry name" value="NrS-1_pol-like_helicase"/>
</dbReference>
<dbReference type="InterPro" id="IPR015330">
    <property type="entry name" value="DNA_primase/pol_bifunc_N"/>
</dbReference>
<proteinExistence type="predicted"/>
<evidence type="ECO:0000259" key="4">
    <source>
        <dbReference type="Pfam" id="PF19263"/>
    </source>
</evidence>
<sequence length="801" mass="90050">MANLKEVDRPLRTQGNDHNPKLNRSGDYRKMKKTSTQTIFFNPINVLDKLSSTGFQEDLIPIIPPGAQISAKTKIGHDHCGKTPGKMLSDGYCGFSDWTNHYASKSDIELWKKDPHAGVGVICRNIVGIDIDIVDEDLADKIAQLVTDIFGSAPKRIGNAPKVLFAYRWPSDDRLKKIRVPFEFNGEKHAVEILGHKQQFVAYGIHPKTLKPYEWVGGDLASVGMNGLPLVDREKLDSFLKELNVILNQQGAIIPSKNKGNNATSSVGQRYPIGDQHLRAANAQDAVNALRSIPIEDLDYDEWVKMIAAFKGAVGGDEAYYPYLKEWCLEYAENTPEQIRSKWESIHDSEVGATCVFNRAKRDGWVSSDIPEWVSELNAEFAVVHDNGSTMVMRIRRDAVTKETSISLIPFQDFRGMFPQKIHEAGKNIPKGAAWLTHPQRREYLDGLVFAPGKNVSGDQFNLWSGWGIPPVSGDCHLIKAHIRDVICAGSSDLYEYVMGWLANMVQNPNEPGQTILVLMSGQGTGKGVFVDYIGRMLGKHYQHIHDSDHLTGRFTGHLEQTILLFADEALFAKDMRAMNKLKSLATERKITIEAKHKPPKLVNSCLHIIMASNVSHVANLDHDDRRYAILDVSDHRVSEHTYFDKLVAEKNGLGPSALLNELLQWDLSSFDVRNIPITKGHLDQKLKSLSGVHAWLFDCLVEGVIADKEWKCQSFEIAKNNVYTNYSDKIHSPKFWNTHGMRSEFWKTVKSWSGAQEGARAASDLVEGRQRQVKFPPLTKARERFAEMIGYPSLNWETDI</sequence>
<evidence type="ECO:0000313" key="5">
    <source>
        <dbReference type="EMBL" id="CRH07965.1"/>
    </source>
</evidence>
<feature type="domain" description="DNA primase/polymerase bifunctional N-terminal" evidence="3">
    <location>
        <begin position="106"/>
        <end position="218"/>
    </location>
</feature>
<dbReference type="InterPro" id="IPR027417">
    <property type="entry name" value="P-loop_NTPase"/>
</dbReference>
<organism evidence="5">
    <name type="scientific">Magnetococcus massalia (strain MO-1)</name>
    <dbReference type="NCBI Taxonomy" id="451514"/>
    <lineage>
        <taxon>Bacteria</taxon>
        <taxon>Pseudomonadati</taxon>
        <taxon>Pseudomonadota</taxon>
        <taxon>Magnetococcia</taxon>
        <taxon>Magnetococcales</taxon>
        <taxon>Magnetococcaceae</taxon>
        <taxon>Magnetococcus</taxon>
    </lineage>
</organism>
<dbReference type="Pfam" id="PF08707">
    <property type="entry name" value="PriCT_2"/>
    <property type="match status" value="1"/>
</dbReference>
<evidence type="ECO:0008006" key="6">
    <source>
        <dbReference type="Google" id="ProtNLM"/>
    </source>
</evidence>
<feature type="region of interest" description="Disordered" evidence="1">
    <location>
        <begin position="1"/>
        <end position="29"/>
    </location>
</feature>
<evidence type="ECO:0000259" key="3">
    <source>
        <dbReference type="Pfam" id="PF09250"/>
    </source>
</evidence>
<feature type="compositionally biased region" description="Basic and acidic residues" evidence="1">
    <location>
        <begin position="18"/>
        <end position="29"/>
    </location>
</feature>
<dbReference type="Pfam" id="PF19263">
    <property type="entry name" value="DUF5906"/>
    <property type="match status" value="1"/>
</dbReference>
<evidence type="ECO:0000256" key="1">
    <source>
        <dbReference type="SAM" id="MobiDB-lite"/>
    </source>
</evidence>
<reference evidence="5" key="1">
    <citation type="submission" date="2015-04" db="EMBL/GenBank/DDBJ databases">
        <authorList>
            <person name="Syromyatnikov M.Y."/>
            <person name="Popov V.N."/>
        </authorList>
    </citation>
    <scope>NUCLEOTIDE SEQUENCE</scope>
    <source>
        <strain evidence="5">MO-1</strain>
    </source>
</reference>
<dbReference type="AlphaFoldDB" id="A0A1S7LM45"/>
<feature type="compositionally biased region" description="Basic and acidic residues" evidence="1">
    <location>
        <begin position="1"/>
        <end position="11"/>
    </location>
</feature>
<dbReference type="EMBL" id="LO017727">
    <property type="protein sequence ID" value="CRH07965.1"/>
    <property type="molecule type" value="Genomic_DNA"/>
</dbReference>
<dbReference type="SUPFAM" id="SSF52540">
    <property type="entry name" value="P-loop containing nucleoside triphosphate hydrolases"/>
    <property type="match status" value="1"/>
</dbReference>
<evidence type="ECO:0000259" key="2">
    <source>
        <dbReference type="Pfam" id="PF08707"/>
    </source>
</evidence>
<accession>A0A1S7LM45</accession>
<dbReference type="Gene3D" id="3.40.50.300">
    <property type="entry name" value="P-loop containing nucleotide triphosphate hydrolases"/>
    <property type="match status" value="1"/>
</dbReference>
<protein>
    <recommendedName>
        <fullName evidence="6">DNA primase/polymerase bifunctional N-terminal domain-containing protein</fullName>
    </recommendedName>
</protein>
<feature type="domain" description="Primase C-terminal 2" evidence="2">
    <location>
        <begin position="288"/>
        <end position="357"/>
    </location>
</feature>